<reference evidence="3 4" key="1">
    <citation type="submission" date="2016-11" db="EMBL/GenBank/DDBJ databases">
        <authorList>
            <person name="Jaros S."/>
            <person name="Januszkiewicz K."/>
            <person name="Wedrychowicz H."/>
        </authorList>
    </citation>
    <scope>NUCLEOTIDE SEQUENCE [LARGE SCALE GENOMIC DNA]</scope>
</reference>
<dbReference type="EMBL" id="FQNC01000097">
    <property type="protein sequence ID" value="SGZ29676.1"/>
    <property type="molecule type" value="Genomic_DNA"/>
</dbReference>
<keyword evidence="2" id="KW-0472">Membrane</keyword>
<protein>
    <submittedName>
        <fullName evidence="3">BQ5605_C050g12474 protein</fullName>
    </submittedName>
</protein>
<accession>A0A2X0NAG1</accession>
<dbReference type="AlphaFoldDB" id="A0A2X0NAG1"/>
<keyword evidence="2" id="KW-1133">Transmembrane helix</keyword>
<feature type="region of interest" description="Disordered" evidence="1">
    <location>
        <begin position="138"/>
        <end position="168"/>
    </location>
</feature>
<feature type="transmembrane region" description="Helical" evidence="2">
    <location>
        <begin position="12"/>
        <end position="40"/>
    </location>
</feature>
<sequence length="168" mass="18618">MAKSHDVDSGSLIWNLIKLFLTLALFGGLAYTVKLVVAAWNSAVRILKLELRGNCGRTLWRVRIPRGGLLIRIWVLDFPFSSTKDSLAHQGVSISSKGVAVKTEKRQVTAEETADKMRNGIMKGWEASTFKVPSSLAHSSNLAGSTHDKQKTEYEAKYGPKKHKNHVD</sequence>
<keyword evidence="2" id="KW-0812">Transmembrane</keyword>
<feature type="compositionally biased region" description="Basic residues" evidence="1">
    <location>
        <begin position="159"/>
        <end position="168"/>
    </location>
</feature>
<proteinExistence type="predicted"/>
<name>A0A2X0NAG1_9BASI</name>
<keyword evidence="4" id="KW-1185">Reference proteome</keyword>
<dbReference type="Proteomes" id="UP000249464">
    <property type="component" value="Unassembled WGS sequence"/>
</dbReference>
<evidence type="ECO:0000313" key="4">
    <source>
        <dbReference type="Proteomes" id="UP000249464"/>
    </source>
</evidence>
<evidence type="ECO:0000256" key="2">
    <source>
        <dbReference type="SAM" id="Phobius"/>
    </source>
</evidence>
<organism evidence="3 4">
    <name type="scientific">Microbotryum silenes-dioicae</name>
    <dbReference type="NCBI Taxonomy" id="796604"/>
    <lineage>
        <taxon>Eukaryota</taxon>
        <taxon>Fungi</taxon>
        <taxon>Dikarya</taxon>
        <taxon>Basidiomycota</taxon>
        <taxon>Pucciniomycotina</taxon>
        <taxon>Microbotryomycetes</taxon>
        <taxon>Microbotryales</taxon>
        <taxon>Microbotryaceae</taxon>
        <taxon>Microbotryum</taxon>
    </lineage>
</organism>
<evidence type="ECO:0000256" key="1">
    <source>
        <dbReference type="SAM" id="MobiDB-lite"/>
    </source>
</evidence>
<gene>
    <name evidence="3" type="primary">BQ5605_C050g12474</name>
    <name evidence="3" type="ORF">BQ5605_C050G12474</name>
</gene>
<feature type="compositionally biased region" description="Basic and acidic residues" evidence="1">
    <location>
        <begin position="146"/>
        <end position="158"/>
    </location>
</feature>
<evidence type="ECO:0000313" key="3">
    <source>
        <dbReference type="EMBL" id="SGZ29676.1"/>
    </source>
</evidence>